<reference evidence="1" key="1">
    <citation type="submission" date="2021-06" db="EMBL/GenBank/DDBJ databases">
        <authorList>
            <person name="Kallberg Y."/>
            <person name="Tangrot J."/>
            <person name="Rosling A."/>
        </authorList>
    </citation>
    <scope>NUCLEOTIDE SEQUENCE</scope>
    <source>
        <strain evidence="1">MA461A</strain>
    </source>
</reference>
<name>A0ACA9SFM7_9GLOM</name>
<accession>A0ACA9SFM7</accession>
<sequence length="110" mass="12779">MSWSWEILRLSSSTPKIINFDPYEDFVIKIDPIPVANQNQQQMPRNNQSQIQAFHYEQRTLNNNRQVVQSHSQRVYDLDNLEPNRVCQVLVSFKAVEAIEALNTIPVPQG</sequence>
<gene>
    <name evidence="1" type="ORF">RPERSI_LOCUS30667</name>
</gene>
<evidence type="ECO:0000313" key="2">
    <source>
        <dbReference type="Proteomes" id="UP000789920"/>
    </source>
</evidence>
<evidence type="ECO:0000313" key="1">
    <source>
        <dbReference type="EMBL" id="CAG8838440.1"/>
    </source>
</evidence>
<protein>
    <submittedName>
        <fullName evidence="1">5763_t:CDS:1</fullName>
    </submittedName>
</protein>
<feature type="non-terminal residue" evidence="1">
    <location>
        <position position="110"/>
    </location>
</feature>
<organism evidence="1 2">
    <name type="scientific">Racocetra persica</name>
    <dbReference type="NCBI Taxonomy" id="160502"/>
    <lineage>
        <taxon>Eukaryota</taxon>
        <taxon>Fungi</taxon>
        <taxon>Fungi incertae sedis</taxon>
        <taxon>Mucoromycota</taxon>
        <taxon>Glomeromycotina</taxon>
        <taxon>Glomeromycetes</taxon>
        <taxon>Diversisporales</taxon>
        <taxon>Gigasporaceae</taxon>
        <taxon>Racocetra</taxon>
    </lineage>
</organism>
<proteinExistence type="predicted"/>
<keyword evidence="2" id="KW-1185">Reference proteome</keyword>
<comment type="caution">
    <text evidence="1">The sequence shown here is derived from an EMBL/GenBank/DDBJ whole genome shotgun (WGS) entry which is preliminary data.</text>
</comment>
<dbReference type="Proteomes" id="UP000789920">
    <property type="component" value="Unassembled WGS sequence"/>
</dbReference>
<dbReference type="EMBL" id="CAJVQC010120555">
    <property type="protein sequence ID" value="CAG8838440.1"/>
    <property type="molecule type" value="Genomic_DNA"/>
</dbReference>